<comment type="caution">
    <text evidence="2">The sequence shown here is derived from an EMBL/GenBank/DDBJ whole genome shotgun (WGS) entry which is preliminary data.</text>
</comment>
<feature type="transmembrane region" description="Helical" evidence="1">
    <location>
        <begin position="182"/>
        <end position="198"/>
    </location>
</feature>
<evidence type="ECO:0000313" key="2">
    <source>
        <dbReference type="EMBL" id="GAD18651.1"/>
    </source>
</evidence>
<evidence type="ECO:0000313" key="3">
    <source>
        <dbReference type="Proteomes" id="UP000018143"/>
    </source>
</evidence>
<dbReference type="eggNOG" id="ENOG5033ZKB">
    <property type="taxonomic scope" value="Bacteria"/>
</dbReference>
<accession>T1D0B0</accession>
<feature type="transmembrane region" description="Helical" evidence="1">
    <location>
        <begin position="287"/>
        <end position="309"/>
    </location>
</feature>
<keyword evidence="1" id="KW-1133">Transmembrane helix</keyword>
<keyword evidence="1" id="KW-0812">Transmembrane</keyword>
<protein>
    <submittedName>
        <fullName evidence="2">Uncharacterized protein</fullName>
    </submittedName>
</protein>
<gene>
    <name evidence="2" type="ORF">HFN_2063</name>
</gene>
<keyword evidence="3" id="KW-1185">Reference proteome</keyword>
<feature type="transmembrane region" description="Helical" evidence="1">
    <location>
        <begin position="159"/>
        <end position="176"/>
    </location>
</feature>
<dbReference type="RefSeq" id="WP_023947421.1">
    <property type="nucleotide sequence ID" value="NZ_BASD01000009.1"/>
</dbReference>
<feature type="transmembrane region" description="Helical" evidence="1">
    <location>
        <begin position="210"/>
        <end position="233"/>
    </location>
</feature>
<evidence type="ECO:0000256" key="1">
    <source>
        <dbReference type="SAM" id="Phobius"/>
    </source>
</evidence>
<proteinExistence type="predicted"/>
<feature type="transmembrane region" description="Helical" evidence="1">
    <location>
        <begin position="58"/>
        <end position="78"/>
    </location>
</feature>
<dbReference type="EMBL" id="BASD01000009">
    <property type="protein sequence ID" value="GAD18651.1"/>
    <property type="molecule type" value="Genomic_DNA"/>
</dbReference>
<dbReference type="OrthoDB" id="5328570at2"/>
<dbReference type="Proteomes" id="UP000018143">
    <property type="component" value="Unassembled WGS sequence"/>
</dbReference>
<feature type="transmembrane region" description="Helical" evidence="1">
    <location>
        <begin position="99"/>
        <end position="118"/>
    </location>
</feature>
<dbReference type="AlphaFoldDB" id="T1D0B0"/>
<name>T1D0B0_9HELI</name>
<sequence length="534" mass="60627">MVWLWADFGVIDDHTFTKTLFLGQNIPFIIIPSIGRFFPLDGQDLNILSFLFAPNASVFYGFNALCIIITALALRYAFMVFLDSIYPRNPKNPHPKANATLTLALIFLVLFSPSFVTANLRLFCPERMEFVFLSLFLASYAYVYKSTTNATTSPISNSTFVWLALLFGLVFANLSLYYKETAFAMLLAFGGVGFILGFKQSKLSSLPLKFFHFLLILSSVIWLVVYYFAVVIHQSSRYGETPYNQLIVFAKVAFNYMLNEPFLFIALPCLFLYRIYACTIKKQQPIFLLDASIIASLVLICEYLVLRIGDTHYPLPAYIFGCVGIGGFLLLYGRSLWVKILYGFCLVLFVCNALPYSVYQFNFYKAVPHNFQSSLEFLSGYLKQHPNSNIYLEGVNRASGTEVHHSLSSWLNFYGVKDFDLRSDIGIDNAYLGKPDPKSPYSALQSNAIIPKQKGDIVIICPYTLLNVDTQFLQNLDSQYELLYVSDFGFNLPKLGIKPFLKSQAIKNGASQTDVVMSENIWGLPLYFYIYRVK</sequence>
<keyword evidence="1" id="KW-0472">Membrane</keyword>
<feature type="transmembrane region" description="Helical" evidence="1">
    <location>
        <begin position="253"/>
        <end position="275"/>
    </location>
</feature>
<feature type="transmembrane region" description="Helical" evidence="1">
    <location>
        <begin position="315"/>
        <end position="333"/>
    </location>
</feature>
<feature type="transmembrane region" description="Helical" evidence="1">
    <location>
        <begin position="340"/>
        <end position="359"/>
    </location>
</feature>
<reference evidence="2 3" key="1">
    <citation type="journal article" date="2013" name="Genome Announc.">
        <title>Draft Genome Sequence of Helicobacter fennelliae Strain MRY12-0050, Isolated from a Bacteremia Patient.</title>
        <authorList>
            <person name="Rimbara E."/>
            <person name="Matsui M."/>
            <person name="Mori S."/>
            <person name="Suzuki S."/>
            <person name="Suzuki M."/>
            <person name="Kim H."/>
            <person name="Sekizuka T."/>
            <person name="Kuroda M."/>
            <person name="Shibayama K."/>
        </authorList>
    </citation>
    <scope>NUCLEOTIDE SEQUENCE [LARGE SCALE GENOMIC DNA]</scope>
    <source>
        <strain evidence="2 3">MRY12-0050</strain>
    </source>
</reference>
<organism evidence="2 3">
    <name type="scientific">Helicobacter fennelliae MRY12-0050</name>
    <dbReference type="NCBI Taxonomy" id="1325130"/>
    <lineage>
        <taxon>Bacteria</taxon>
        <taxon>Pseudomonadati</taxon>
        <taxon>Campylobacterota</taxon>
        <taxon>Epsilonproteobacteria</taxon>
        <taxon>Campylobacterales</taxon>
        <taxon>Helicobacteraceae</taxon>
        <taxon>Helicobacter</taxon>
    </lineage>
</organism>